<proteinExistence type="predicted"/>
<sequence length="268" mass="28670">MEDDHRVWPPASGPRHRRPPPRDAGDDSDEDEEAPWPPRRGRDPYGRETAWNPRIRRTVPIDPPAPSEALPPSARLYGTPADPGPPEQAPSRVRRWPGVLVALVAAAGLVAGTRALAPRLTAPPPEPGRLSDAAAGVSLLLPPGWSPGTVPPVTGFTSAARDGNGALVMAMRVPGPVTNAKKTTGEAAELYSRLLLKGDKVTVVEDRDIPQGHTRALRAEYQDVVNRPAFLRVMLLTRAGRAVLLVGLLQPEATGGRQALDAVMTSFR</sequence>
<reference evidence="2 3" key="1">
    <citation type="submission" date="2024-09" db="EMBL/GenBank/DDBJ databases">
        <authorList>
            <person name="Sun Q."/>
            <person name="Mori K."/>
        </authorList>
    </citation>
    <scope>NUCLEOTIDE SEQUENCE [LARGE SCALE GENOMIC DNA]</scope>
    <source>
        <strain evidence="2 3">CCM 3426</strain>
    </source>
</reference>
<comment type="caution">
    <text evidence="2">The sequence shown here is derived from an EMBL/GenBank/DDBJ whole genome shotgun (WGS) entry which is preliminary data.</text>
</comment>
<dbReference type="EMBL" id="JBHMEI010000016">
    <property type="protein sequence ID" value="MFB9204079.1"/>
    <property type="molecule type" value="Genomic_DNA"/>
</dbReference>
<evidence type="ECO:0000313" key="3">
    <source>
        <dbReference type="Proteomes" id="UP001589647"/>
    </source>
</evidence>
<keyword evidence="3" id="KW-1185">Reference proteome</keyword>
<name>A0ABV5IHQ6_9ACTN</name>
<evidence type="ECO:0000313" key="2">
    <source>
        <dbReference type="EMBL" id="MFB9204079.1"/>
    </source>
</evidence>
<accession>A0ABV5IHQ6</accession>
<evidence type="ECO:0000256" key="1">
    <source>
        <dbReference type="SAM" id="MobiDB-lite"/>
    </source>
</evidence>
<organism evidence="2 3">
    <name type="scientific">Nonomuraea spiralis</name>
    <dbReference type="NCBI Taxonomy" id="46182"/>
    <lineage>
        <taxon>Bacteria</taxon>
        <taxon>Bacillati</taxon>
        <taxon>Actinomycetota</taxon>
        <taxon>Actinomycetes</taxon>
        <taxon>Streptosporangiales</taxon>
        <taxon>Streptosporangiaceae</taxon>
        <taxon>Nonomuraea</taxon>
    </lineage>
</organism>
<dbReference type="RefSeq" id="WP_189648901.1">
    <property type="nucleotide sequence ID" value="NZ_BMRC01000008.1"/>
</dbReference>
<feature type="region of interest" description="Disordered" evidence="1">
    <location>
        <begin position="1"/>
        <end position="92"/>
    </location>
</feature>
<dbReference type="Proteomes" id="UP001589647">
    <property type="component" value="Unassembled WGS sequence"/>
</dbReference>
<gene>
    <name evidence="2" type="ORF">ACFFV7_23000</name>
</gene>
<protein>
    <submittedName>
        <fullName evidence="2">Uncharacterized protein</fullName>
    </submittedName>
</protein>